<feature type="domain" description="Aspartyl/Glutamyl-tRNA(Gln) amidotransferase subunit B/E catalytic" evidence="7">
    <location>
        <begin position="6"/>
        <end position="280"/>
    </location>
</feature>
<dbReference type="EC" id="6.3.5.-" evidence="5"/>
<sequence length="412" mass="46069">MSYTPVIGFEVHIELSTASKMFCGCPADHFGRSPNTQTCPVCLGLPGALPVPNSKAIEWCVKLGLALGCQINLTSKFDRKNYFYPDLPKGFQISQYDLPFCHNGNLLGRQITRVHLEEDTGKLLHQKNQTLIDFNRSGVPLVEIVTAPDFTSSDESSEFLKEVQAIVRALNISTADMEKGSMRLEANISVKRVEDPNLPGYKVEIKNVNSFRFIKKAIDFEITRQSKILDSGLIPAQETRGFSESKGETVSQRTKEEANDYRYFPEPDIPPLQFTEDQIETWRSDIPPLPSQIRRDLMTKFSLTENYARIIAADAQMYREFLKSPTKTTADSLINKRPPTSKPVLVSTEKISSIARAVVAANPKAVSDLKAGKQQVMFFLIGQVKKELGPVDIPLTGKVISRIIDTDDPIRN</sequence>
<dbReference type="PANTHER" id="PTHR11659">
    <property type="entry name" value="GLUTAMYL-TRNA GLN AMIDOTRANSFERASE SUBUNIT B MITOCHONDRIAL AND PROKARYOTIC PET112-RELATED"/>
    <property type="match status" value="1"/>
</dbReference>
<comment type="subunit">
    <text evidence="5">Heterotrimer of A, B and C subunits.</text>
</comment>
<dbReference type="Pfam" id="PF02637">
    <property type="entry name" value="GatB_Yqey"/>
    <property type="match status" value="1"/>
</dbReference>
<feature type="domain" description="Asn/Gln amidotransferase" evidence="6">
    <location>
        <begin position="347"/>
        <end position="388"/>
    </location>
</feature>
<keyword evidence="3 5" id="KW-0067">ATP-binding</keyword>
<proteinExistence type="inferred from homology"/>
<accession>A0A1F4YFD1</accession>
<dbReference type="Pfam" id="PF02934">
    <property type="entry name" value="GatB_N"/>
    <property type="match status" value="1"/>
</dbReference>
<evidence type="ECO:0000256" key="2">
    <source>
        <dbReference type="ARBA" id="ARBA00022741"/>
    </source>
</evidence>
<dbReference type="GO" id="GO:0005524">
    <property type="term" value="F:ATP binding"/>
    <property type="evidence" value="ECO:0007669"/>
    <property type="project" value="UniProtKB-KW"/>
</dbReference>
<evidence type="ECO:0000256" key="4">
    <source>
        <dbReference type="ARBA" id="ARBA00022917"/>
    </source>
</evidence>
<organism evidence="8 9">
    <name type="scientific">Candidatus Amesbacteria bacterium RIFCSPHIGHO2_01_FULL_48_32b</name>
    <dbReference type="NCBI Taxonomy" id="1797253"/>
    <lineage>
        <taxon>Bacteria</taxon>
        <taxon>Candidatus Amesiibacteriota</taxon>
    </lineage>
</organism>
<comment type="caution">
    <text evidence="8">The sequence shown here is derived from an EMBL/GenBank/DDBJ whole genome shotgun (WGS) entry which is preliminary data.</text>
</comment>
<dbReference type="GO" id="GO:0006412">
    <property type="term" value="P:translation"/>
    <property type="evidence" value="ECO:0007669"/>
    <property type="project" value="UniProtKB-UniRule"/>
</dbReference>
<comment type="catalytic activity">
    <reaction evidence="5">
        <text>L-glutamyl-tRNA(Gln) + L-glutamine + ATP + H2O = L-glutaminyl-tRNA(Gln) + L-glutamate + ADP + phosphate + H(+)</text>
        <dbReference type="Rhea" id="RHEA:17521"/>
        <dbReference type="Rhea" id="RHEA-COMP:9681"/>
        <dbReference type="Rhea" id="RHEA-COMP:9684"/>
        <dbReference type="ChEBI" id="CHEBI:15377"/>
        <dbReference type="ChEBI" id="CHEBI:15378"/>
        <dbReference type="ChEBI" id="CHEBI:29985"/>
        <dbReference type="ChEBI" id="CHEBI:30616"/>
        <dbReference type="ChEBI" id="CHEBI:43474"/>
        <dbReference type="ChEBI" id="CHEBI:58359"/>
        <dbReference type="ChEBI" id="CHEBI:78520"/>
        <dbReference type="ChEBI" id="CHEBI:78521"/>
        <dbReference type="ChEBI" id="CHEBI:456216"/>
    </reaction>
</comment>
<dbReference type="NCBIfam" id="TIGR00133">
    <property type="entry name" value="gatB"/>
    <property type="match status" value="1"/>
</dbReference>
<dbReference type="Gene3D" id="1.10.10.410">
    <property type="match status" value="1"/>
</dbReference>
<comment type="similarity">
    <text evidence="5">Belongs to the GatB/GatE family. GatB subfamily.</text>
</comment>
<evidence type="ECO:0000256" key="3">
    <source>
        <dbReference type="ARBA" id="ARBA00022840"/>
    </source>
</evidence>
<evidence type="ECO:0000256" key="1">
    <source>
        <dbReference type="ARBA" id="ARBA00022598"/>
    </source>
</evidence>
<dbReference type="InterPro" id="IPR017958">
    <property type="entry name" value="Gln-tRNA_amidoTrfase_suB_CS"/>
</dbReference>
<evidence type="ECO:0000313" key="9">
    <source>
        <dbReference type="Proteomes" id="UP000178176"/>
    </source>
</evidence>
<dbReference type="NCBIfam" id="NF004012">
    <property type="entry name" value="PRK05477.1-2"/>
    <property type="match status" value="1"/>
</dbReference>
<dbReference type="InterPro" id="IPR018027">
    <property type="entry name" value="Asn/Gln_amidotransferase"/>
</dbReference>
<gene>
    <name evidence="5" type="primary">gatB</name>
    <name evidence="8" type="ORF">A2876_03490</name>
</gene>
<dbReference type="InterPro" id="IPR006075">
    <property type="entry name" value="Asn/Gln-tRNA_Trfase_suB/E_cat"/>
</dbReference>
<dbReference type="InterPro" id="IPR017959">
    <property type="entry name" value="Asn/Gln-tRNA_amidoTrfase_suB/E"/>
</dbReference>
<evidence type="ECO:0000256" key="5">
    <source>
        <dbReference type="HAMAP-Rule" id="MF_00121"/>
    </source>
</evidence>
<dbReference type="GO" id="GO:0050566">
    <property type="term" value="F:asparaginyl-tRNA synthase (glutamine-hydrolyzing) activity"/>
    <property type="evidence" value="ECO:0007669"/>
    <property type="project" value="RHEA"/>
</dbReference>
<keyword evidence="2 5" id="KW-0547">Nucleotide-binding</keyword>
<dbReference type="Proteomes" id="UP000178176">
    <property type="component" value="Unassembled WGS sequence"/>
</dbReference>
<reference evidence="8 9" key="1">
    <citation type="journal article" date="2016" name="Nat. Commun.">
        <title>Thousands of microbial genomes shed light on interconnected biogeochemical processes in an aquifer system.</title>
        <authorList>
            <person name="Anantharaman K."/>
            <person name="Brown C.T."/>
            <person name="Hug L.A."/>
            <person name="Sharon I."/>
            <person name="Castelle C.J."/>
            <person name="Probst A.J."/>
            <person name="Thomas B.C."/>
            <person name="Singh A."/>
            <person name="Wilkins M.J."/>
            <person name="Karaoz U."/>
            <person name="Brodie E.L."/>
            <person name="Williams K.H."/>
            <person name="Hubbard S.S."/>
            <person name="Banfield J.F."/>
        </authorList>
    </citation>
    <scope>NUCLEOTIDE SEQUENCE [LARGE SCALE GENOMIC DNA]</scope>
</reference>
<keyword evidence="1 5" id="KW-0436">Ligase</keyword>
<evidence type="ECO:0000259" key="7">
    <source>
        <dbReference type="Pfam" id="PF02934"/>
    </source>
</evidence>
<protein>
    <recommendedName>
        <fullName evidence="5">Aspartyl/glutamyl-tRNA(Asn/Gln) amidotransferase subunit B</fullName>
        <shortName evidence="5">Asp/Glu-ADT subunit B</shortName>
        <ecNumber evidence="5">6.3.5.-</ecNumber>
    </recommendedName>
</protein>
<comment type="function">
    <text evidence="5">Allows the formation of correctly charged Asn-tRNA(Asn) or Gln-tRNA(Gln) through the transamidation of misacylated Asp-tRNA(Asn) or Glu-tRNA(Gln) in organisms which lack either or both of asparaginyl-tRNA or glutaminyl-tRNA synthetases. The reaction takes place in the presence of glutamine and ATP through an activated phospho-Asp-tRNA(Asn) or phospho-Glu-tRNA(Gln).</text>
</comment>
<dbReference type="InterPro" id="IPR023168">
    <property type="entry name" value="GatB_Yqey_C_2"/>
</dbReference>
<dbReference type="HAMAP" id="MF_00121">
    <property type="entry name" value="GatB"/>
    <property type="match status" value="1"/>
</dbReference>
<dbReference type="InterPro" id="IPR004413">
    <property type="entry name" value="GatB"/>
</dbReference>
<dbReference type="GO" id="GO:0050567">
    <property type="term" value="F:glutaminyl-tRNA synthase (glutamine-hydrolyzing) activity"/>
    <property type="evidence" value="ECO:0007669"/>
    <property type="project" value="UniProtKB-UniRule"/>
</dbReference>
<keyword evidence="4 5" id="KW-0648">Protein biosynthesis</keyword>
<comment type="catalytic activity">
    <reaction evidence="5">
        <text>L-aspartyl-tRNA(Asn) + L-glutamine + ATP + H2O = L-asparaginyl-tRNA(Asn) + L-glutamate + ADP + phosphate + 2 H(+)</text>
        <dbReference type="Rhea" id="RHEA:14513"/>
        <dbReference type="Rhea" id="RHEA-COMP:9674"/>
        <dbReference type="Rhea" id="RHEA-COMP:9677"/>
        <dbReference type="ChEBI" id="CHEBI:15377"/>
        <dbReference type="ChEBI" id="CHEBI:15378"/>
        <dbReference type="ChEBI" id="CHEBI:29985"/>
        <dbReference type="ChEBI" id="CHEBI:30616"/>
        <dbReference type="ChEBI" id="CHEBI:43474"/>
        <dbReference type="ChEBI" id="CHEBI:58359"/>
        <dbReference type="ChEBI" id="CHEBI:78515"/>
        <dbReference type="ChEBI" id="CHEBI:78516"/>
        <dbReference type="ChEBI" id="CHEBI:456216"/>
    </reaction>
</comment>
<dbReference type="AlphaFoldDB" id="A0A1F4YFD1"/>
<dbReference type="PROSITE" id="PS01234">
    <property type="entry name" value="GATB"/>
    <property type="match status" value="1"/>
</dbReference>
<name>A0A1F4YFD1_9BACT</name>
<dbReference type="EMBL" id="MEXH01000010">
    <property type="protein sequence ID" value="OGC92667.1"/>
    <property type="molecule type" value="Genomic_DNA"/>
</dbReference>
<evidence type="ECO:0000313" key="8">
    <source>
        <dbReference type="EMBL" id="OGC92667.1"/>
    </source>
</evidence>
<dbReference type="SUPFAM" id="SSF55931">
    <property type="entry name" value="Glutamine synthetase/guanido kinase"/>
    <property type="match status" value="1"/>
</dbReference>
<dbReference type="InterPro" id="IPR014746">
    <property type="entry name" value="Gln_synth/guanido_kin_cat_dom"/>
</dbReference>
<evidence type="ECO:0000259" key="6">
    <source>
        <dbReference type="Pfam" id="PF02637"/>
    </source>
</evidence>